<feature type="non-terminal residue" evidence="1">
    <location>
        <position position="153"/>
    </location>
</feature>
<sequence length="153" mass="17218">MGNMRARSLKLYLTNINAHNEALGFGWNRSTFNAIIKEILNKKALHPELNVASPHGYDQGSFDACYFLNGINSQYYNEDSQLDTNYLANYISYASDINYDPLPFGANSYQLGYILPNSNIPSEGSFFDSYSQQICSNSDVAINQFNVLNNDNI</sequence>
<name>A0ACA9QVA0_9GLOM</name>
<accession>A0ACA9QVA0</accession>
<proteinExistence type="predicted"/>
<comment type="caution">
    <text evidence="1">The sequence shown here is derived from an EMBL/GenBank/DDBJ whole genome shotgun (WGS) entry which is preliminary data.</text>
</comment>
<protein>
    <submittedName>
        <fullName evidence="1">7001_t:CDS:1</fullName>
    </submittedName>
</protein>
<organism evidence="1 2">
    <name type="scientific">Racocetra persica</name>
    <dbReference type="NCBI Taxonomy" id="160502"/>
    <lineage>
        <taxon>Eukaryota</taxon>
        <taxon>Fungi</taxon>
        <taxon>Fungi incertae sedis</taxon>
        <taxon>Mucoromycota</taxon>
        <taxon>Glomeromycotina</taxon>
        <taxon>Glomeromycetes</taxon>
        <taxon>Diversisporales</taxon>
        <taxon>Gigasporaceae</taxon>
        <taxon>Racocetra</taxon>
    </lineage>
</organism>
<dbReference type="Proteomes" id="UP000789920">
    <property type="component" value="Unassembled WGS sequence"/>
</dbReference>
<gene>
    <name evidence="1" type="ORF">RPERSI_LOCUS15784</name>
</gene>
<keyword evidence="2" id="KW-1185">Reference proteome</keyword>
<evidence type="ECO:0000313" key="1">
    <source>
        <dbReference type="EMBL" id="CAG8765874.1"/>
    </source>
</evidence>
<reference evidence="1" key="1">
    <citation type="submission" date="2021-06" db="EMBL/GenBank/DDBJ databases">
        <authorList>
            <person name="Kallberg Y."/>
            <person name="Tangrot J."/>
            <person name="Rosling A."/>
        </authorList>
    </citation>
    <scope>NUCLEOTIDE SEQUENCE</scope>
    <source>
        <strain evidence="1">MA461A</strain>
    </source>
</reference>
<evidence type="ECO:0000313" key="2">
    <source>
        <dbReference type="Proteomes" id="UP000789920"/>
    </source>
</evidence>
<dbReference type="EMBL" id="CAJVQC010038319">
    <property type="protein sequence ID" value="CAG8765874.1"/>
    <property type="molecule type" value="Genomic_DNA"/>
</dbReference>